<dbReference type="FunFam" id="3.40.50.620:FF:000013">
    <property type="entry name" value="Pantothenate synthetase"/>
    <property type="match status" value="1"/>
</dbReference>
<dbReference type="UniPathway" id="UPA00028">
    <property type="reaction ID" value="UER00005"/>
</dbReference>
<dbReference type="HAMAP" id="MF_00158">
    <property type="entry name" value="PanC"/>
    <property type="match status" value="1"/>
</dbReference>
<comment type="similarity">
    <text evidence="2 8">Belongs to the pantothenate synthetase family.</text>
</comment>
<evidence type="ECO:0000313" key="10">
    <source>
        <dbReference type="Proteomes" id="UP000051861"/>
    </source>
</evidence>
<keyword evidence="3 8" id="KW-0436">Ligase</keyword>
<feature type="binding site" evidence="8">
    <location>
        <position position="153"/>
    </location>
    <ligand>
        <name>(R)-pantoate</name>
        <dbReference type="ChEBI" id="CHEBI:15980"/>
    </ligand>
</feature>
<dbReference type="Gene3D" id="3.40.50.620">
    <property type="entry name" value="HUPs"/>
    <property type="match status" value="1"/>
</dbReference>
<dbReference type="GO" id="GO:0005524">
    <property type="term" value="F:ATP binding"/>
    <property type="evidence" value="ECO:0007669"/>
    <property type="project" value="UniProtKB-KW"/>
</dbReference>
<comment type="function">
    <text evidence="8">Catalyzes the condensation of pantoate with beta-alanine in an ATP-dependent reaction via a pantoyl-adenylate intermediate.</text>
</comment>
<keyword evidence="4 8" id="KW-0566">Pantothenate biosynthesis</keyword>
<feature type="binding site" evidence="8">
    <location>
        <position position="61"/>
    </location>
    <ligand>
        <name>beta-alanine</name>
        <dbReference type="ChEBI" id="CHEBI:57966"/>
    </ligand>
</feature>
<dbReference type="InterPro" id="IPR014729">
    <property type="entry name" value="Rossmann-like_a/b/a_fold"/>
</dbReference>
<evidence type="ECO:0000256" key="4">
    <source>
        <dbReference type="ARBA" id="ARBA00022655"/>
    </source>
</evidence>
<comment type="subcellular location">
    <subcellularLocation>
        <location evidence="8">Cytoplasm</location>
    </subcellularLocation>
</comment>
<evidence type="ECO:0000313" key="9">
    <source>
        <dbReference type="EMBL" id="KPJ70073.1"/>
    </source>
</evidence>
<keyword evidence="6 8" id="KW-0067">ATP-binding</keyword>
<comment type="pathway">
    <text evidence="1 8">Cofactor biosynthesis; (R)-pantothenate biosynthesis; (R)-pantothenate from (R)-pantoate and beta-alanine: step 1/1.</text>
</comment>
<dbReference type="NCBIfam" id="TIGR00018">
    <property type="entry name" value="panC"/>
    <property type="match status" value="1"/>
</dbReference>
<dbReference type="EMBL" id="LIZX01000009">
    <property type="protein sequence ID" value="KPJ70073.1"/>
    <property type="molecule type" value="Genomic_DNA"/>
</dbReference>
<feature type="binding site" evidence="8">
    <location>
        <position position="61"/>
    </location>
    <ligand>
        <name>(R)-pantoate</name>
        <dbReference type="ChEBI" id="CHEBI:15980"/>
    </ligand>
</feature>
<reference evidence="9 10" key="1">
    <citation type="journal article" date="2015" name="Microbiome">
        <title>Genomic resolution of linkages in carbon, nitrogen, and sulfur cycling among widespread estuary sediment bacteria.</title>
        <authorList>
            <person name="Baker B.J."/>
            <person name="Lazar C.S."/>
            <person name="Teske A.P."/>
            <person name="Dick G.J."/>
        </authorList>
    </citation>
    <scope>NUCLEOTIDE SEQUENCE [LARGE SCALE GENOMIC DNA]</scope>
    <source>
        <strain evidence="9">DG_54_3</strain>
    </source>
</reference>
<feature type="binding site" evidence="8">
    <location>
        <begin position="184"/>
        <end position="187"/>
    </location>
    <ligand>
        <name>ATP</name>
        <dbReference type="ChEBI" id="CHEBI:30616"/>
    </ligand>
</feature>
<name>A0A0S7Y763_UNCSA</name>
<comment type="miscellaneous">
    <text evidence="8">The reaction proceeds by a bi uni uni bi ping pong mechanism.</text>
</comment>
<accession>A0A0S7Y763</accession>
<dbReference type="Gene3D" id="3.30.1300.10">
    <property type="entry name" value="Pantoate-beta-alanine ligase, C-terminal domain"/>
    <property type="match status" value="1"/>
</dbReference>
<dbReference type="PANTHER" id="PTHR21299">
    <property type="entry name" value="CYTIDYLATE KINASE/PANTOATE-BETA-ALANINE LIGASE"/>
    <property type="match status" value="1"/>
</dbReference>
<comment type="caution">
    <text evidence="9">The sequence shown here is derived from an EMBL/GenBank/DDBJ whole genome shotgun (WGS) entry which is preliminary data.</text>
</comment>
<dbReference type="NCBIfam" id="TIGR00125">
    <property type="entry name" value="cyt_tran_rel"/>
    <property type="match status" value="1"/>
</dbReference>
<feature type="active site" description="Proton donor" evidence="8">
    <location>
        <position position="37"/>
    </location>
</feature>
<dbReference type="FunFam" id="3.30.1300.10:FF:000001">
    <property type="entry name" value="Pantothenate synthetase"/>
    <property type="match status" value="1"/>
</dbReference>
<dbReference type="SUPFAM" id="SSF52374">
    <property type="entry name" value="Nucleotidylyl transferase"/>
    <property type="match status" value="1"/>
</dbReference>
<keyword evidence="8" id="KW-0963">Cytoplasm</keyword>
<dbReference type="InterPro" id="IPR003721">
    <property type="entry name" value="Pantoate_ligase"/>
</dbReference>
<dbReference type="InterPro" id="IPR004821">
    <property type="entry name" value="Cyt_trans-like"/>
</dbReference>
<dbReference type="PANTHER" id="PTHR21299:SF1">
    <property type="entry name" value="PANTOATE--BETA-ALANINE LIGASE"/>
    <property type="match status" value="1"/>
</dbReference>
<comment type="subunit">
    <text evidence="8">Homodimer.</text>
</comment>
<dbReference type="CDD" id="cd00560">
    <property type="entry name" value="PanC"/>
    <property type="match status" value="1"/>
</dbReference>
<comment type="catalytic activity">
    <reaction evidence="7 8">
        <text>(R)-pantoate + beta-alanine + ATP = (R)-pantothenate + AMP + diphosphate + H(+)</text>
        <dbReference type="Rhea" id="RHEA:10912"/>
        <dbReference type="ChEBI" id="CHEBI:15378"/>
        <dbReference type="ChEBI" id="CHEBI:15980"/>
        <dbReference type="ChEBI" id="CHEBI:29032"/>
        <dbReference type="ChEBI" id="CHEBI:30616"/>
        <dbReference type="ChEBI" id="CHEBI:33019"/>
        <dbReference type="ChEBI" id="CHEBI:57966"/>
        <dbReference type="ChEBI" id="CHEBI:456215"/>
        <dbReference type="EC" id="6.3.2.1"/>
    </reaction>
</comment>
<evidence type="ECO:0000256" key="8">
    <source>
        <dbReference type="HAMAP-Rule" id="MF_00158"/>
    </source>
</evidence>
<dbReference type="GO" id="GO:0015940">
    <property type="term" value="P:pantothenate biosynthetic process"/>
    <property type="evidence" value="ECO:0007669"/>
    <property type="project" value="UniProtKB-UniRule"/>
</dbReference>
<evidence type="ECO:0000256" key="6">
    <source>
        <dbReference type="ARBA" id="ARBA00022840"/>
    </source>
</evidence>
<keyword evidence="5 8" id="KW-0547">Nucleotide-binding</keyword>
<evidence type="ECO:0000256" key="1">
    <source>
        <dbReference type="ARBA" id="ARBA00004990"/>
    </source>
</evidence>
<sequence>MKTFAKISEIKTEINRQRAEGKSIGFVPTMGFLHEGHLSLVRESLQKTDCTVVSIFVNPTQFGPQEDFKKYPRDLERDADILEKEGVGVVFVPDQNEMYPQGYKTFVEVQDLQDKLCGISRPRHFKGVCTVVLKLFQIVGPDIAFFGQKDAQQALILKRMVRDLNLSVDIDVLPIVREADGLALSSRNVYLNTEERKAALCLIKCLKKAEQMIKKGERKSSQIIQTIQQIINSEPMARMDYVEIVDLDNLDPLDKIEGEALIALAVYVGKIRLIDNMIVILEE</sequence>
<feature type="binding site" evidence="8">
    <location>
        <begin position="147"/>
        <end position="150"/>
    </location>
    <ligand>
        <name>ATP</name>
        <dbReference type="ChEBI" id="CHEBI:30616"/>
    </ligand>
</feature>
<dbReference type="AlphaFoldDB" id="A0A0S7Y763"/>
<proteinExistence type="inferred from homology"/>
<dbReference type="Proteomes" id="UP000051861">
    <property type="component" value="Unassembled WGS sequence"/>
</dbReference>
<gene>
    <name evidence="8" type="primary">panC</name>
    <name evidence="9" type="ORF">AMJ44_01025</name>
</gene>
<dbReference type="PATRIC" id="fig|1703775.3.peg.290"/>
<dbReference type="InterPro" id="IPR042176">
    <property type="entry name" value="Pantoate_ligase_C"/>
</dbReference>
<feature type="binding site" evidence="8">
    <location>
        <begin position="30"/>
        <end position="37"/>
    </location>
    <ligand>
        <name>ATP</name>
        <dbReference type="ChEBI" id="CHEBI:30616"/>
    </ligand>
</feature>
<feature type="binding site" evidence="8">
    <location>
        <position position="176"/>
    </location>
    <ligand>
        <name>ATP</name>
        <dbReference type="ChEBI" id="CHEBI:30616"/>
    </ligand>
</feature>
<organism evidence="9 10">
    <name type="scientific">candidate division WOR-1 bacterium DG_54_3</name>
    <dbReference type="NCBI Taxonomy" id="1703775"/>
    <lineage>
        <taxon>Bacteria</taxon>
        <taxon>Bacillati</taxon>
        <taxon>Saganbacteria</taxon>
    </lineage>
</organism>
<dbReference type="GO" id="GO:0005829">
    <property type="term" value="C:cytosol"/>
    <property type="evidence" value="ECO:0007669"/>
    <property type="project" value="TreeGrafter"/>
</dbReference>
<evidence type="ECO:0000256" key="7">
    <source>
        <dbReference type="ARBA" id="ARBA00048258"/>
    </source>
</evidence>
<dbReference type="GO" id="GO:0004592">
    <property type="term" value="F:pantoate-beta-alanine ligase activity"/>
    <property type="evidence" value="ECO:0007669"/>
    <property type="project" value="UniProtKB-UniRule"/>
</dbReference>
<evidence type="ECO:0000256" key="5">
    <source>
        <dbReference type="ARBA" id="ARBA00022741"/>
    </source>
</evidence>
<protein>
    <recommendedName>
        <fullName evidence="8">Pantothenate synthetase</fullName>
        <shortName evidence="8">PS</shortName>
        <ecNumber evidence="8">6.3.2.1</ecNumber>
    </recommendedName>
    <alternativeName>
        <fullName evidence="8">Pantoate--beta-alanine ligase</fullName>
    </alternativeName>
    <alternativeName>
        <fullName evidence="8">Pantoate-activating enzyme</fullName>
    </alternativeName>
</protein>
<evidence type="ECO:0000256" key="2">
    <source>
        <dbReference type="ARBA" id="ARBA00009256"/>
    </source>
</evidence>
<dbReference type="Pfam" id="PF02569">
    <property type="entry name" value="Pantoate_ligase"/>
    <property type="match status" value="1"/>
</dbReference>
<dbReference type="EC" id="6.3.2.1" evidence="8"/>
<evidence type="ECO:0000256" key="3">
    <source>
        <dbReference type="ARBA" id="ARBA00022598"/>
    </source>
</evidence>